<accession>A0ABU2R803</accession>
<feature type="signal peptide" evidence="2">
    <location>
        <begin position="1"/>
        <end position="31"/>
    </location>
</feature>
<evidence type="ECO:0000313" key="4">
    <source>
        <dbReference type="Proteomes" id="UP001183610"/>
    </source>
</evidence>
<gene>
    <name evidence="3" type="ORF">RM698_27745</name>
</gene>
<evidence type="ECO:0000313" key="3">
    <source>
        <dbReference type="EMBL" id="MDT0412827.1"/>
    </source>
</evidence>
<keyword evidence="2" id="KW-0732">Signal</keyword>
<evidence type="ECO:0008006" key="5">
    <source>
        <dbReference type="Google" id="ProtNLM"/>
    </source>
</evidence>
<evidence type="ECO:0000256" key="2">
    <source>
        <dbReference type="SAM" id="SignalP"/>
    </source>
</evidence>
<feature type="chain" id="PRO_5047297599" description="DUF4352 domain-containing protein" evidence="2">
    <location>
        <begin position="32"/>
        <end position="201"/>
    </location>
</feature>
<name>A0ABU2R803_9ACTN</name>
<keyword evidence="4" id="KW-1185">Reference proteome</keyword>
<comment type="caution">
    <text evidence="3">The sequence shown here is derived from an EMBL/GenBank/DDBJ whole genome shotgun (WGS) entry which is preliminary data.</text>
</comment>
<dbReference type="RefSeq" id="WP_010264668.1">
    <property type="nucleotide sequence ID" value="NZ_JAVRET010000097.1"/>
</dbReference>
<dbReference type="Proteomes" id="UP001183610">
    <property type="component" value="Unassembled WGS sequence"/>
</dbReference>
<sequence length="201" mass="20680">MMNSLSMRTSRRARCLAVTVVVAGLFGVAGCGGDEGGKESPPSAKSSVEQSGDSKRSASEGAPSQTAEESLATAKDGDVAVVIHSAVRDQNGGYVTVSGTVTNNGGGPWSGAEWRSDESELRGNGGSVAGATLVDPVGKKRYLILRDTLGKCLCTKFDGQVDAGQTVDWFAQFPAPPASTKKVTFQVGSMPPAEIPLSEAQ</sequence>
<organism evidence="3 4">
    <name type="scientific">Streptomyces evansiae</name>
    <dbReference type="NCBI Taxonomy" id="3075535"/>
    <lineage>
        <taxon>Bacteria</taxon>
        <taxon>Bacillati</taxon>
        <taxon>Actinomycetota</taxon>
        <taxon>Actinomycetes</taxon>
        <taxon>Kitasatosporales</taxon>
        <taxon>Streptomycetaceae</taxon>
        <taxon>Streptomyces</taxon>
    </lineage>
</organism>
<protein>
    <recommendedName>
        <fullName evidence="5">DUF4352 domain-containing protein</fullName>
    </recommendedName>
</protein>
<feature type="region of interest" description="Disordered" evidence="1">
    <location>
        <begin position="33"/>
        <end position="73"/>
    </location>
</feature>
<proteinExistence type="predicted"/>
<dbReference type="EMBL" id="JAVRET010000097">
    <property type="protein sequence ID" value="MDT0412827.1"/>
    <property type="molecule type" value="Genomic_DNA"/>
</dbReference>
<evidence type="ECO:0000256" key="1">
    <source>
        <dbReference type="SAM" id="MobiDB-lite"/>
    </source>
</evidence>
<reference evidence="4" key="1">
    <citation type="submission" date="2023-07" db="EMBL/GenBank/DDBJ databases">
        <title>30 novel species of actinomycetes from the DSMZ collection.</title>
        <authorList>
            <person name="Nouioui I."/>
        </authorList>
    </citation>
    <scope>NUCLEOTIDE SEQUENCE [LARGE SCALE GENOMIC DNA]</scope>
    <source>
        <strain evidence="4">DSM 41979</strain>
    </source>
</reference>